<keyword evidence="4 6" id="KW-0804">Transcription</keyword>
<evidence type="ECO:0000313" key="8">
    <source>
        <dbReference type="Proteomes" id="UP000815325"/>
    </source>
</evidence>
<dbReference type="Pfam" id="PF09748">
    <property type="entry name" value="Med10"/>
    <property type="match status" value="1"/>
</dbReference>
<evidence type="ECO:0000256" key="2">
    <source>
        <dbReference type="ARBA" id="ARBA00005389"/>
    </source>
</evidence>
<gene>
    <name evidence="6" type="primary">MED10</name>
    <name evidence="7" type="ORF">DUNSADRAFT_11872</name>
</gene>
<evidence type="ECO:0000256" key="4">
    <source>
        <dbReference type="ARBA" id="ARBA00023163"/>
    </source>
</evidence>
<comment type="subunit">
    <text evidence="6">Component of the Mediator complex.</text>
</comment>
<comment type="subcellular location">
    <subcellularLocation>
        <location evidence="1 6">Nucleus</location>
    </subcellularLocation>
</comment>
<comment type="function">
    <text evidence="6">Component of the Mediator complex, a coactivator involved in the regulated transcription of nearly all RNA polymerase II-dependent genes. Mediator functions as a bridge to convey information from gene-specific regulatory proteins to the basal RNA polymerase II transcription machinery. Mediator is recruited to promoters by direct interactions with regulatory proteins and serves as a scaffold for the assembly of a functional preinitiation complex with RNA polymerase II and the general transcription factors.</text>
</comment>
<keyword evidence="6" id="KW-0010">Activator</keyword>
<evidence type="ECO:0000256" key="6">
    <source>
        <dbReference type="RuleBase" id="RU364146"/>
    </source>
</evidence>
<keyword evidence="5 6" id="KW-0539">Nucleus</keyword>
<dbReference type="Proteomes" id="UP000815325">
    <property type="component" value="Unassembled WGS sequence"/>
</dbReference>
<evidence type="ECO:0000256" key="5">
    <source>
        <dbReference type="ARBA" id="ARBA00023242"/>
    </source>
</evidence>
<evidence type="ECO:0000256" key="3">
    <source>
        <dbReference type="ARBA" id="ARBA00023015"/>
    </source>
</evidence>
<dbReference type="InterPro" id="IPR019145">
    <property type="entry name" value="Mediator_Med10"/>
</dbReference>
<evidence type="ECO:0000313" key="7">
    <source>
        <dbReference type="EMBL" id="KAF5841665.1"/>
    </source>
</evidence>
<organism evidence="7 8">
    <name type="scientific">Dunaliella salina</name>
    <name type="common">Green alga</name>
    <name type="synonym">Protococcus salinus</name>
    <dbReference type="NCBI Taxonomy" id="3046"/>
    <lineage>
        <taxon>Eukaryota</taxon>
        <taxon>Viridiplantae</taxon>
        <taxon>Chlorophyta</taxon>
        <taxon>core chlorophytes</taxon>
        <taxon>Chlorophyceae</taxon>
        <taxon>CS clade</taxon>
        <taxon>Chlamydomonadales</taxon>
        <taxon>Dunaliellaceae</taxon>
        <taxon>Dunaliella</taxon>
    </lineage>
</organism>
<proteinExistence type="inferred from homology"/>
<comment type="similarity">
    <text evidence="2 6">Belongs to the Mediator complex subunit 10 family.</text>
</comment>
<keyword evidence="8" id="KW-1185">Reference proteome</keyword>
<protein>
    <recommendedName>
        <fullName evidence="6">Mediator of RNA polymerase II transcription subunit 10</fullName>
    </recommendedName>
    <alternativeName>
        <fullName evidence="6">Mediator complex subunit 10</fullName>
    </alternativeName>
</protein>
<name>A0ABQ7H484_DUNSA</name>
<comment type="caution">
    <text evidence="7">The sequence shown here is derived from an EMBL/GenBank/DDBJ whole genome shotgun (WGS) entry which is preliminary data.</text>
</comment>
<accession>A0ABQ7H484</accession>
<reference evidence="7" key="1">
    <citation type="submission" date="2017-08" db="EMBL/GenBank/DDBJ databases">
        <authorList>
            <person name="Polle J.E."/>
            <person name="Barry K."/>
            <person name="Cushman J."/>
            <person name="Schmutz J."/>
            <person name="Tran D."/>
            <person name="Hathwaick L.T."/>
            <person name="Yim W.C."/>
            <person name="Jenkins J."/>
            <person name="Mckie-Krisberg Z.M."/>
            <person name="Prochnik S."/>
            <person name="Lindquist E."/>
            <person name="Dockter R.B."/>
            <person name="Adam C."/>
            <person name="Molina H."/>
            <person name="Bunkerborg J."/>
            <person name="Jin E."/>
            <person name="Buchheim M."/>
            <person name="Magnuson J."/>
        </authorList>
    </citation>
    <scope>NUCLEOTIDE SEQUENCE</scope>
    <source>
        <strain evidence="7">CCAP 19/18</strain>
    </source>
</reference>
<evidence type="ECO:0000256" key="1">
    <source>
        <dbReference type="ARBA" id="ARBA00004123"/>
    </source>
</evidence>
<sequence>MEGNKLTLHSLKDLVGKTWEIEEVVRNYGPETQPALQERMMQYINSVAELRNHTAFLEDVRVPMDMLQYLDEGGNVNQYTAEVFKACDRDNQASKGKVEAVQCLWDSVVARMEADMPETASAYRHLLESRGQAVHPSVLSGGAQNPASLLLKS</sequence>
<keyword evidence="3 6" id="KW-0805">Transcription regulation</keyword>
<dbReference type="EMBL" id="MU069480">
    <property type="protein sequence ID" value="KAF5841665.1"/>
    <property type="molecule type" value="Genomic_DNA"/>
</dbReference>